<reference evidence="7" key="1">
    <citation type="submission" date="2018-05" db="EMBL/GenBank/DDBJ databases">
        <authorList>
            <person name="Lanie J.A."/>
            <person name="Ng W.-L."/>
            <person name="Kazmierczak K.M."/>
            <person name="Andrzejewski T.M."/>
            <person name="Davidsen T.M."/>
            <person name="Wayne K.J."/>
            <person name="Tettelin H."/>
            <person name="Glass J.I."/>
            <person name="Rusch D."/>
            <person name="Podicherti R."/>
            <person name="Tsui H.-C.T."/>
            <person name="Winkler M.E."/>
        </authorList>
    </citation>
    <scope>NUCLEOTIDE SEQUENCE</scope>
</reference>
<feature type="transmembrane region" description="Helical" evidence="5">
    <location>
        <begin position="78"/>
        <end position="95"/>
    </location>
</feature>
<dbReference type="AlphaFoldDB" id="A0A382ERD0"/>
<feature type="transmembrane region" description="Helical" evidence="5">
    <location>
        <begin position="193"/>
        <end position="216"/>
    </location>
</feature>
<proteinExistence type="predicted"/>
<feature type="domain" description="EamA" evidence="6">
    <location>
        <begin position="165"/>
        <end position="293"/>
    </location>
</feature>
<organism evidence="7">
    <name type="scientific">marine metagenome</name>
    <dbReference type="NCBI Taxonomy" id="408172"/>
    <lineage>
        <taxon>unclassified sequences</taxon>
        <taxon>metagenomes</taxon>
        <taxon>ecological metagenomes</taxon>
    </lineage>
</organism>
<dbReference type="SUPFAM" id="SSF103481">
    <property type="entry name" value="Multidrug resistance efflux transporter EmrE"/>
    <property type="match status" value="2"/>
</dbReference>
<dbReference type="InterPro" id="IPR037185">
    <property type="entry name" value="EmrE-like"/>
</dbReference>
<evidence type="ECO:0000256" key="2">
    <source>
        <dbReference type="ARBA" id="ARBA00022692"/>
    </source>
</evidence>
<sequence>VDTKKISHAVAAVSPFSPGLTYMMLSASCFCLMTVFVKLAGNTLSTIQIVFVRGAFTLIFTGIFIFREKIYPFGNHKRLLIARGITGTVALFLVYESIKRFPLSEATVLQYLFPIFTALVASLIISEPVNKKIFGAIIVGLSGAYTVLGFPFLIETVHIDLYSVGIAITGSFLTAVAYVLVRQATKVNEHPLVVMFYFPLFTVPICLPLLLTNWINPTLEEWGFLLLVGVCTQLGQFFLTHGYKELPAAEAAPLSYVQVPFAMIMGMLFFDEVISLNFIIGSMLVLLSIFVVMSNRVEKK</sequence>
<accession>A0A382ERD0</accession>
<dbReference type="EMBL" id="UINC01045769">
    <property type="protein sequence ID" value="SVB52929.1"/>
    <property type="molecule type" value="Genomic_DNA"/>
</dbReference>
<keyword evidence="4 5" id="KW-0472">Membrane</keyword>
<dbReference type="PANTHER" id="PTHR22911">
    <property type="entry name" value="ACYL-MALONYL CONDENSING ENZYME-RELATED"/>
    <property type="match status" value="1"/>
</dbReference>
<feature type="transmembrane region" description="Helical" evidence="5">
    <location>
        <begin position="20"/>
        <end position="41"/>
    </location>
</feature>
<evidence type="ECO:0000256" key="3">
    <source>
        <dbReference type="ARBA" id="ARBA00022989"/>
    </source>
</evidence>
<feature type="non-terminal residue" evidence="7">
    <location>
        <position position="1"/>
    </location>
</feature>
<evidence type="ECO:0000256" key="1">
    <source>
        <dbReference type="ARBA" id="ARBA00004141"/>
    </source>
</evidence>
<gene>
    <name evidence="7" type="ORF">METZ01_LOCUS205783</name>
</gene>
<keyword evidence="2 5" id="KW-0812">Transmembrane</keyword>
<evidence type="ECO:0000256" key="5">
    <source>
        <dbReference type="SAM" id="Phobius"/>
    </source>
</evidence>
<dbReference type="InterPro" id="IPR000620">
    <property type="entry name" value="EamA_dom"/>
</dbReference>
<feature type="transmembrane region" description="Helical" evidence="5">
    <location>
        <begin position="107"/>
        <end position="126"/>
    </location>
</feature>
<evidence type="ECO:0000256" key="4">
    <source>
        <dbReference type="ARBA" id="ARBA00023136"/>
    </source>
</evidence>
<feature type="transmembrane region" description="Helical" evidence="5">
    <location>
        <begin position="133"/>
        <end position="154"/>
    </location>
</feature>
<name>A0A382ERD0_9ZZZZ</name>
<dbReference type="Gene3D" id="1.10.3730.20">
    <property type="match status" value="1"/>
</dbReference>
<feature type="domain" description="EamA" evidence="6">
    <location>
        <begin position="18"/>
        <end position="148"/>
    </location>
</feature>
<feature type="transmembrane region" description="Helical" evidence="5">
    <location>
        <begin position="160"/>
        <end position="181"/>
    </location>
</feature>
<protein>
    <recommendedName>
        <fullName evidence="6">EamA domain-containing protein</fullName>
    </recommendedName>
</protein>
<keyword evidence="3 5" id="KW-1133">Transmembrane helix</keyword>
<dbReference type="PANTHER" id="PTHR22911:SF6">
    <property type="entry name" value="SOLUTE CARRIER FAMILY 35 MEMBER G1"/>
    <property type="match status" value="1"/>
</dbReference>
<dbReference type="Pfam" id="PF00892">
    <property type="entry name" value="EamA"/>
    <property type="match status" value="2"/>
</dbReference>
<evidence type="ECO:0000313" key="7">
    <source>
        <dbReference type="EMBL" id="SVB52929.1"/>
    </source>
</evidence>
<evidence type="ECO:0000259" key="6">
    <source>
        <dbReference type="Pfam" id="PF00892"/>
    </source>
</evidence>
<feature type="transmembrane region" description="Helical" evidence="5">
    <location>
        <begin position="47"/>
        <end position="66"/>
    </location>
</feature>
<feature type="transmembrane region" description="Helical" evidence="5">
    <location>
        <begin position="276"/>
        <end position="294"/>
    </location>
</feature>
<comment type="subcellular location">
    <subcellularLocation>
        <location evidence="1">Membrane</location>
        <topology evidence="1">Multi-pass membrane protein</topology>
    </subcellularLocation>
</comment>
<dbReference type="GO" id="GO:0016020">
    <property type="term" value="C:membrane"/>
    <property type="evidence" value="ECO:0007669"/>
    <property type="project" value="UniProtKB-SubCell"/>
</dbReference>